<dbReference type="OrthoDB" id="5243103at2"/>
<feature type="active site" description="Nucleophile" evidence="6">
    <location>
        <position position="309"/>
    </location>
</feature>
<dbReference type="UniPathway" id="UPA00219"/>
<feature type="active site" description="Proton donor/acceptor" evidence="6">
    <location>
        <position position="293"/>
    </location>
</feature>
<keyword evidence="8" id="KW-0812">Transmembrane</keyword>
<dbReference type="PROSITE" id="PS52029">
    <property type="entry name" value="LD_TPASE"/>
    <property type="match status" value="1"/>
</dbReference>
<dbReference type="GO" id="GO:0008360">
    <property type="term" value="P:regulation of cell shape"/>
    <property type="evidence" value="ECO:0007669"/>
    <property type="project" value="UniProtKB-UniRule"/>
</dbReference>
<reference evidence="11" key="1">
    <citation type="submission" date="2017-04" db="EMBL/GenBank/DDBJ databases">
        <authorList>
            <person name="Varghese N."/>
            <person name="Submissions S."/>
        </authorList>
    </citation>
    <scope>NUCLEOTIDE SEQUENCE [LARGE SCALE GENOMIC DNA]</scope>
    <source>
        <strain evidence="11">DSM 44073</strain>
    </source>
</reference>
<dbReference type="GO" id="GO:0009252">
    <property type="term" value="P:peptidoglycan biosynthetic process"/>
    <property type="evidence" value="ECO:0007669"/>
    <property type="project" value="UniProtKB-UniPathway"/>
</dbReference>
<evidence type="ECO:0000256" key="5">
    <source>
        <dbReference type="ARBA" id="ARBA00023316"/>
    </source>
</evidence>
<dbReference type="Pfam" id="PF03734">
    <property type="entry name" value="YkuD"/>
    <property type="match status" value="1"/>
</dbReference>
<organism evidence="10 11">
    <name type="scientific">Lentzea albidocapillata</name>
    <dbReference type="NCBI Taxonomy" id="40571"/>
    <lineage>
        <taxon>Bacteria</taxon>
        <taxon>Bacillati</taxon>
        <taxon>Actinomycetota</taxon>
        <taxon>Actinomycetes</taxon>
        <taxon>Pseudonocardiales</taxon>
        <taxon>Pseudonocardiaceae</taxon>
        <taxon>Lentzea</taxon>
    </lineage>
</organism>
<dbReference type="STRING" id="40571.SAMN05660733_02880"/>
<evidence type="ECO:0000256" key="1">
    <source>
        <dbReference type="ARBA" id="ARBA00004752"/>
    </source>
</evidence>
<feature type="transmembrane region" description="Helical" evidence="8">
    <location>
        <begin position="44"/>
        <end position="65"/>
    </location>
</feature>
<dbReference type="InterPro" id="IPR005490">
    <property type="entry name" value="LD_TPept_cat_dom"/>
</dbReference>
<dbReference type="EMBL" id="FWYC01000007">
    <property type="protein sequence ID" value="SMC95211.1"/>
    <property type="molecule type" value="Genomic_DNA"/>
</dbReference>
<feature type="region of interest" description="Disordered" evidence="7">
    <location>
        <begin position="73"/>
        <end position="93"/>
    </location>
</feature>
<evidence type="ECO:0000256" key="4">
    <source>
        <dbReference type="ARBA" id="ARBA00022984"/>
    </source>
</evidence>
<keyword evidence="4 6" id="KW-0573">Peptidoglycan synthesis</keyword>
<evidence type="ECO:0000256" key="3">
    <source>
        <dbReference type="ARBA" id="ARBA00022960"/>
    </source>
</evidence>
<keyword evidence="3 6" id="KW-0133">Cell shape</keyword>
<dbReference type="AlphaFoldDB" id="A0A1W2DCN9"/>
<keyword evidence="5 6" id="KW-0961">Cell wall biogenesis/degradation</keyword>
<proteinExistence type="predicted"/>
<keyword evidence="2" id="KW-0808">Transferase</keyword>
<feature type="region of interest" description="Disordered" evidence="7">
    <location>
        <begin position="1"/>
        <end position="40"/>
    </location>
</feature>
<evidence type="ECO:0000256" key="2">
    <source>
        <dbReference type="ARBA" id="ARBA00022679"/>
    </source>
</evidence>
<evidence type="ECO:0000256" key="6">
    <source>
        <dbReference type="PROSITE-ProRule" id="PRU01373"/>
    </source>
</evidence>
<evidence type="ECO:0000313" key="10">
    <source>
        <dbReference type="EMBL" id="SMC95211.1"/>
    </source>
</evidence>
<feature type="domain" description="L,D-TPase catalytic" evidence="9">
    <location>
        <begin position="214"/>
        <end position="338"/>
    </location>
</feature>
<dbReference type="RefSeq" id="WP_084401200.1">
    <property type="nucleotide sequence ID" value="NZ_FWYC01000007.1"/>
</dbReference>
<sequence length="338" mass="34889">MIHDGDQLGPAGQDDEQRPTPGPQSPSGERRYQTPPTQARRRPALLAGAGLVAVTVFAALLSIALTRPTAGEQRIDPLGQNDTTSGTLTSETTPVVAPQTVSADQLASLPQATTFATTPAAPRDPAPEQVPGGLVAHPTTAVPVYAAPGGDAVAVVPATQPLGIEPNITRTDTWLSILDTQPGWALVALPSRPNNSVAWMHIDTPDVTVAKSPSVITVDRPAFEVTLTTHGTVTGRWKAGIGKPGAITPAGRTFLLAALRDNGSTFSKVVLPLGTHSDTHLTFGGGPGTVGLHTWPTPEVYGTASSDGCVRIPPDALSSLTEAMTRGDLPLGTPVLIK</sequence>
<keyword evidence="11" id="KW-1185">Reference proteome</keyword>
<evidence type="ECO:0000256" key="8">
    <source>
        <dbReference type="SAM" id="Phobius"/>
    </source>
</evidence>
<comment type="pathway">
    <text evidence="1 6">Cell wall biogenesis; peptidoglycan biosynthesis.</text>
</comment>
<dbReference type="InterPro" id="IPR038063">
    <property type="entry name" value="Transpep_catalytic_dom"/>
</dbReference>
<evidence type="ECO:0000313" key="11">
    <source>
        <dbReference type="Proteomes" id="UP000192840"/>
    </source>
</evidence>
<feature type="compositionally biased region" description="Low complexity" evidence="7">
    <location>
        <begin position="83"/>
        <end position="93"/>
    </location>
</feature>
<accession>A0A1W2DCN9</accession>
<keyword evidence="8" id="KW-0472">Membrane</keyword>
<evidence type="ECO:0000259" key="9">
    <source>
        <dbReference type="PROSITE" id="PS52029"/>
    </source>
</evidence>
<keyword evidence="8" id="KW-1133">Transmembrane helix</keyword>
<dbReference type="Proteomes" id="UP000192840">
    <property type="component" value="Unassembled WGS sequence"/>
</dbReference>
<dbReference type="GO" id="GO:0016740">
    <property type="term" value="F:transferase activity"/>
    <property type="evidence" value="ECO:0007669"/>
    <property type="project" value="UniProtKB-KW"/>
</dbReference>
<gene>
    <name evidence="10" type="ORF">SAMN05660733_02880</name>
</gene>
<dbReference type="Gene3D" id="2.40.440.10">
    <property type="entry name" value="L,D-transpeptidase catalytic domain-like"/>
    <property type="match status" value="1"/>
</dbReference>
<dbReference type="CDD" id="cd16913">
    <property type="entry name" value="YkuD_like"/>
    <property type="match status" value="1"/>
</dbReference>
<protein>
    <submittedName>
        <fullName evidence="10">L,D-transpeptidase catalytic domain</fullName>
    </submittedName>
</protein>
<dbReference type="SUPFAM" id="SSF141523">
    <property type="entry name" value="L,D-transpeptidase catalytic domain-like"/>
    <property type="match status" value="1"/>
</dbReference>
<dbReference type="eggNOG" id="COG1376">
    <property type="taxonomic scope" value="Bacteria"/>
</dbReference>
<dbReference type="GO" id="GO:0071555">
    <property type="term" value="P:cell wall organization"/>
    <property type="evidence" value="ECO:0007669"/>
    <property type="project" value="UniProtKB-UniRule"/>
</dbReference>
<evidence type="ECO:0000256" key="7">
    <source>
        <dbReference type="SAM" id="MobiDB-lite"/>
    </source>
</evidence>
<name>A0A1W2DCN9_9PSEU</name>